<evidence type="ECO:0000259" key="1">
    <source>
        <dbReference type="Pfam" id="PF13966"/>
    </source>
</evidence>
<comment type="caution">
    <text evidence="2">The sequence shown here is derived from an EMBL/GenBank/DDBJ whole genome shotgun (WGS) entry which is preliminary data.</text>
</comment>
<dbReference type="Pfam" id="PF13966">
    <property type="entry name" value="zf-RVT"/>
    <property type="match status" value="1"/>
</dbReference>
<evidence type="ECO:0000313" key="3">
    <source>
        <dbReference type="Proteomes" id="UP001371456"/>
    </source>
</evidence>
<sequence length="65" mass="7487">MVARPQRFGLDVPKACVFCAALEETLTHFLFDCPTTNLLWSRMLKWAGEHRLIGCWKEEVAHAIK</sequence>
<gene>
    <name evidence="2" type="ORF">RDI58_026973</name>
</gene>
<protein>
    <recommendedName>
        <fullName evidence="1">Reverse transcriptase zinc-binding domain-containing protein</fullName>
    </recommendedName>
</protein>
<feature type="domain" description="Reverse transcriptase zinc-binding" evidence="1">
    <location>
        <begin position="6"/>
        <end position="40"/>
    </location>
</feature>
<evidence type="ECO:0000313" key="2">
    <source>
        <dbReference type="EMBL" id="KAK6775972.1"/>
    </source>
</evidence>
<name>A0AAN8SXC5_SOLBU</name>
<reference evidence="2 3" key="1">
    <citation type="submission" date="2024-02" db="EMBL/GenBank/DDBJ databases">
        <title>de novo genome assembly of Solanum bulbocastanum strain 11H21.</title>
        <authorList>
            <person name="Hosaka A.J."/>
        </authorList>
    </citation>
    <scope>NUCLEOTIDE SEQUENCE [LARGE SCALE GENOMIC DNA]</scope>
    <source>
        <tissue evidence="2">Young leaves</tissue>
    </source>
</reference>
<keyword evidence="3" id="KW-1185">Reference proteome</keyword>
<dbReference type="AlphaFoldDB" id="A0AAN8SXC5"/>
<proteinExistence type="predicted"/>
<dbReference type="Proteomes" id="UP001371456">
    <property type="component" value="Unassembled WGS sequence"/>
</dbReference>
<dbReference type="EMBL" id="JBANQN010000011">
    <property type="protein sequence ID" value="KAK6775972.1"/>
    <property type="molecule type" value="Genomic_DNA"/>
</dbReference>
<organism evidence="2 3">
    <name type="scientific">Solanum bulbocastanum</name>
    <name type="common">Wild potato</name>
    <dbReference type="NCBI Taxonomy" id="147425"/>
    <lineage>
        <taxon>Eukaryota</taxon>
        <taxon>Viridiplantae</taxon>
        <taxon>Streptophyta</taxon>
        <taxon>Embryophyta</taxon>
        <taxon>Tracheophyta</taxon>
        <taxon>Spermatophyta</taxon>
        <taxon>Magnoliopsida</taxon>
        <taxon>eudicotyledons</taxon>
        <taxon>Gunneridae</taxon>
        <taxon>Pentapetalae</taxon>
        <taxon>asterids</taxon>
        <taxon>lamiids</taxon>
        <taxon>Solanales</taxon>
        <taxon>Solanaceae</taxon>
        <taxon>Solanoideae</taxon>
        <taxon>Solaneae</taxon>
        <taxon>Solanum</taxon>
    </lineage>
</organism>
<accession>A0AAN8SXC5</accession>
<dbReference type="InterPro" id="IPR026960">
    <property type="entry name" value="RVT-Znf"/>
</dbReference>